<dbReference type="KEGG" id="vg:7943881"/>
<organism evidence="1 2">
    <name type="scientific">Xanthomonas phage phiL7</name>
    <dbReference type="NCBI Taxonomy" id="538979"/>
    <lineage>
        <taxon>Viruses</taxon>
        <taxon>Duplodnaviria</taxon>
        <taxon>Heunggongvirae</taxon>
        <taxon>Uroviricota</taxon>
        <taxon>Caudoviricetes</taxon>
        <taxon>Eisenstarkvirus</taxon>
        <taxon>Eisenstarkvirus L7</taxon>
    </lineage>
</organism>
<reference evidence="1 2" key="1">
    <citation type="journal article" date="2009" name="Appl. Environ. Microbiol.">
        <title>Genomic characterization of the intron-containing T7-like phage phiL7 of Xanthomonas campestris.</title>
        <authorList>
            <person name="Lee C.N."/>
            <person name="Lin J.W."/>
            <person name="Weng S.F."/>
            <person name="Tseng Y.H."/>
        </authorList>
    </citation>
    <scope>NUCLEOTIDE SEQUENCE</scope>
</reference>
<proteinExistence type="predicted"/>
<evidence type="ECO:0000313" key="2">
    <source>
        <dbReference type="Proteomes" id="UP000001480"/>
    </source>
</evidence>
<dbReference type="EMBL" id="EU717894">
    <property type="protein sequence ID" value="ACE75797.1"/>
    <property type="molecule type" value="Genomic_DNA"/>
</dbReference>
<dbReference type="Proteomes" id="UP000001480">
    <property type="component" value="Segment"/>
</dbReference>
<protein>
    <submittedName>
        <fullName evidence="1">p57</fullName>
    </submittedName>
</protein>
<evidence type="ECO:0000313" key="1">
    <source>
        <dbReference type="EMBL" id="ACE75797.1"/>
    </source>
</evidence>
<keyword evidence="2" id="KW-1185">Reference proteome</keyword>
<sequence length="100" mass="11711">MMYLVEITGAYDGFPNVLSDYCLEADLSNLVRKYTGRYYRIECDEQDRDDRTIGYVVDVPWRMDDRDWLGTYALADLLRKAIAMQGEEAIDIAVDYYDED</sequence>
<accession>C4ML57</accession>
<name>C4ML57_9CAUD</name>
<dbReference type="OrthoDB" id="40406at10239"/>
<dbReference type="GeneID" id="7943881"/>
<dbReference type="RefSeq" id="YP_002922671.1">
    <property type="nucleotide sequence ID" value="NC_012742.1"/>
</dbReference>